<accession>A0A6B3C4D5</accession>
<dbReference type="AlphaFoldDB" id="A0A6B3C4D5"/>
<protein>
    <submittedName>
        <fullName evidence="1">Uncharacterized protein</fullName>
    </submittedName>
</protein>
<dbReference type="RefSeq" id="WP_164322469.1">
    <property type="nucleotide sequence ID" value="NZ_JAAGLU010000045.1"/>
</dbReference>
<comment type="caution">
    <text evidence="1">The sequence shown here is derived from an EMBL/GenBank/DDBJ whole genome shotgun (WGS) entry which is preliminary data.</text>
</comment>
<dbReference type="EMBL" id="JAAGLU010000045">
    <property type="protein sequence ID" value="NEC91583.1"/>
    <property type="molecule type" value="Genomic_DNA"/>
</dbReference>
<organism evidence="1">
    <name type="scientific">Streptomyces sp. SID12501</name>
    <dbReference type="NCBI Taxonomy" id="2706042"/>
    <lineage>
        <taxon>Bacteria</taxon>
        <taxon>Bacillati</taxon>
        <taxon>Actinomycetota</taxon>
        <taxon>Actinomycetes</taxon>
        <taxon>Kitasatosporales</taxon>
        <taxon>Streptomycetaceae</taxon>
        <taxon>Streptomyces</taxon>
    </lineage>
</organism>
<sequence>MFTQAARLTYDEGGGRVANTGTIKPLGVATAKAARLAKLLSVGIGEIREVRMNKLL</sequence>
<evidence type="ECO:0000313" key="1">
    <source>
        <dbReference type="EMBL" id="NEC91583.1"/>
    </source>
</evidence>
<proteinExistence type="predicted"/>
<gene>
    <name evidence="1" type="ORF">G3I71_38595</name>
</gene>
<reference evidence="1" key="1">
    <citation type="submission" date="2020-01" db="EMBL/GenBank/DDBJ databases">
        <title>Insect and environment-associated Actinomycetes.</title>
        <authorList>
            <person name="Currrie C."/>
            <person name="Chevrette M."/>
            <person name="Carlson C."/>
            <person name="Stubbendieck R."/>
            <person name="Wendt-Pienkowski E."/>
        </authorList>
    </citation>
    <scope>NUCLEOTIDE SEQUENCE</scope>
    <source>
        <strain evidence="1">SID12501</strain>
    </source>
</reference>
<name>A0A6B3C4D5_9ACTN</name>